<dbReference type="SUPFAM" id="SSF56487">
    <property type="entry name" value="SRCR-like"/>
    <property type="match status" value="1"/>
</dbReference>
<dbReference type="GO" id="GO:0016020">
    <property type="term" value="C:membrane"/>
    <property type="evidence" value="ECO:0007669"/>
    <property type="project" value="InterPro"/>
</dbReference>
<evidence type="ECO:0000259" key="10">
    <source>
        <dbReference type="PROSITE" id="PS50287"/>
    </source>
</evidence>
<organism evidence="11 12">
    <name type="scientific">Dromaius novaehollandiae</name>
    <name type="common">Emu</name>
    <dbReference type="NCBI Taxonomy" id="8790"/>
    <lineage>
        <taxon>Eukaryota</taxon>
        <taxon>Metazoa</taxon>
        <taxon>Chordata</taxon>
        <taxon>Craniata</taxon>
        <taxon>Vertebrata</taxon>
        <taxon>Euteleostomi</taxon>
        <taxon>Archelosauria</taxon>
        <taxon>Archosauria</taxon>
        <taxon>Dinosauria</taxon>
        <taxon>Saurischia</taxon>
        <taxon>Theropoda</taxon>
        <taxon>Coelurosauria</taxon>
        <taxon>Aves</taxon>
        <taxon>Palaeognathae</taxon>
        <taxon>Casuariiformes</taxon>
        <taxon>Dromaiidae</taxon>
        <taxon>Dromaius</taxon>
    </lineage>
</organism>
<dbReference type="Pfam" id="PF00530">
    <property type="entry name" value="SRCR"/>
    <property type="match status" value="1"/>
</dbReference>
<proteinExistence type="predicted"/>
<dbReference type="AlphaFoldDB" id="A0A8C4J128"/>
<dbReference type="Proteomes" id="UP000694423">
    <property type="component" value="Unplaced"/>
</dbReference>
<dbReference type="InterPro" id="IPR001190">
    <property type="entry name" value="SRCR"/>
</dbReference>
<reference evidence="11" key="1">
    <citation type="submission" date="2025-08" db="UniProtKB">
        <authorList>
            <consortium name="Ensembl"/>
        </authorList>
    </citation>
    <scope>IDENTIFICATION</scope>
</reference>
<evidence type="ECO:0000313" key="12">
    <source>
        <dbReference type="Proteomes" id="UP000694423"/>
    </source>
</evidence>
<evidence type="ECO:0000256" key="6">
    <source>
        <dbReference type="ARBA" id="ARBA00058074"/>
    </source>
</evidence>
<accession>A0A8C4J128</accession>
<keyword evidence="4" id="KW-0675">Receptor</keyword>
<keyword evidence="2" id="KW-0677">Repeat</keyword>
<protein>
    <recommendedName>
        <fullName evidence="8">Soluble scavenger receptor cysteine-rich domain-containing protein SSC5D</fullName>
    </recommendedName>
</protein>
<reference evidence="11" key="2">
    <citation type="submission" date="2025-09" db="UniProtKB">
        <authorList>
            <consortium name="Ensembl"/>
        </authorList>
    </citation>
    <scope>IDENTIFICATION</scope>
</reference>
<dbReference type="Gene3D" id="3.10.250.10">
    <property type="entry name" value="SRCR-like domain"/>
    <property type="match status" value="1"/>
</dbReference>
<dbReference type="PROSITE" id="PS00420">
    <property type="entry name" value="SRCR_1"/>
    <property type="match status" value="1"/>
</dbReference>
<evidence type="ECO:0000256" key="4">
    <source>
        <dbReference type="ARBA" id="ARBA00023170"/>
    </source>
</evidence>
<dbReference type="FunFam" id="3.10.250.10:FF:000007">
    <property type="entry name" value="Soluble scavenger receptor cysteine-rich domain-containing protein SSC5D"/>
    <property type="match status" value="1"/>
</dbReference>
<keyword evidence="12" id="KW-1185">Reference proteome</keyword>
<evidence type="ECO:0000256" key="3">
    <source>
        <dbReference type="ARBA" id="ARBA00023157"/>
    </source>
</evidence>
<comment type="caution">
    <text evidence="9">Lacks conserved residue(s) required for the propagation of feature annotation.</text>
</comment>
<dbReference type="PRINTS" id="PR00258">
    <property type="entry name" value="SPERACTRCPTR"/>
</dbReference>
<dbReference type="PANTHER" id="PTHR19331:SF487">
    <property type="entry name" value="SOLUBLE SCAVENGER RECEPTOR CYSTEINE-RICH DOMAIN-CONTAINING PROTEIN SSC5D"/>
    <property type="match status" value="1"/>
</dbReference>
<evidence type="ECO:0000313" key="11">
    <source>
        <dbReference type="Ensembl" id="ENSDNVP00000001146.1"/>
    </source>
</evidence>
<dbReference type="Ensembl" id="ENSDNVT00000001361.1">
    <property type="protein sequence ID" value="ENSDNVP00000001146.1"/>
    <property type="gene ID" value="ENSDNVG00000000850.1"/>
</dbReference>
<evidence type="ECO:0000256" key="7">
    <source>
        <dbReference type="ARBA" id="ARBA00064153"/>
    </source>
</evidence>
<evidence type="ECO:0000256" key="9">
    <source>
        <dbReference type="PROSITE-ProRule" id="PRU00196"/>
    </source>
</evidence>
<keyword evidence="1" id="KW-0732">Signal</keyword>
<evidence type="ECO:0000256" key="8">
    <source>
        <dbReference type="ARBA" id="ARBA00069168"/>
    </source>
</evidence>
<keyword evidence="3" id="KW-1015">Disulfide bond</keyword>
<evidence type="ECO:0000256" key="2">
    <source>
        <dbReference type="ARBA" id="ARBA00022737"/>
    </source>
</evidence>
<feature type="domain" description="SRCR" evidence="10">
    <location>
        <begin position="22"/>
        <end position="80"/>
    </location>
</feature>
<dbReference type="PROSITE" id="PS50287">
    <property type="entry name" value="SRCR_2"/>
    <property type="match status" value="1"/>
</dbReference>
<dbReference type="SMART" id="SM00202">
    <property type="entry name" value="SR"/>
    <property type="match status" value="1"/>
</dbReference>
<dbReference type="PANTHER" id="PTHR19331">
    <property type="entry name" value="SCAVENGER RECEPTOR DOMAIN-CONTAINING"/>
    <property type="match status" value="1"/>
</dbReference>
<keyword evidence="5" id="KW-0325">Glycoprotein</keyword>
<comment type="subunit">
    <text evidence="7">Interacts with LGALS1 and laminin.</text>
</comment>
<sequence length="114" mass="12247">HTPQAQLTCVLSDSGTTNVTTLRLVNGPHRCAGRVEIFHNQRWGTVCDDGWDLNDATVVCRQLGCGRVLSAPTQAPFGQGAELQGHRVTPLGVPAEQDGSRALQGWLCSWCGVH</sequence>
<dbReference type="InterPro" id="IPR036772">
    <property type="entry name" value="SRCR-like_dom_sf"/>
</dbReference>
<evidence type="ECO:0000256" key="1">
    <source>
        <dbReference type="ARBA" id="ARBA00022729"/>
    </source>
</evidence>
<evidence type="ECO:0000256" key="5">
    <source>
        <dbReference type="ARBA" id="ARBA00023180"/>
    </source>
</evidence>
<name>A0A8C4J128_DRONO</name>
<comment type="function">
    <text evidence="6">Binds to extracellular matrix proteins. Binds to pathogen-associated molecular patterns (PAMPs) present on the cell walls of Gram-positive and Gram-negative bacteria and fungi, behaving as a pattern recognition receptor (PRR). Induces bacterial and fungal aggregation and subsequent inhibition of PAMP-induced cytokine release. Does not possess intrinsic bactericidal activity. May play a role in the innate defense and homeostasis of certain epithelial surfaces.</text>
</comment>